<sequence length="1034" mass="113062">MPRRARIHFVSLRSSLVNLPISIYGPLVERGVRPQTLAVHLTLVDSSPDQSYRKVEVYVGWTGMASASSLAQFNASQTTEGGFETIEIDPQYSLGLGLAQGDIVEIGLVHDLTLAESVATEPLSADDWEIIEIHASHVESTLLSQVRVAKLGQEINVWVLGRTRIRLRVTNLNPSSKGDALLLTTNTEVSVAPKLSRNKQVPSKQLFNGMSATSAGNSPATGTISQSPQLPSQILRVLPLRVAPPVQFPKSSGSESFAFVSPHTFSRLYPSRGGDRSLQFLKTNLKCLARPTDPLRPTLPSSPSPDLATRPPNSGGSEMGLDEINKPGTINDVYIGIMKQLPANHIVFLNLPDGVEEWDLLRSSAIQDCQVIIFEATEITEETKNTLSNPLPSFLAGVDEILERCISYCITQYVAHSFTRSVCGAVPGLLLTGRAGGGKTSLVREVAKALQQNPKTFTYVHYVDASRYVEKTVSALKALFNYWFDKVAWHRPSVLILDNLDKLLSAETEHADSFRTRHLTSIFLNIFSASARTSSLNARGIVLLATASSTAALHSYISTAHLFKEIVNVQPPNKDARRDVCLLISDQILARIVQDRLEIATDMQQSPDSPLNFVALATQTEGYSVVDLQDLVARAVHQVAIRSAKEISGPHQLTYADFMTAQADFVPLSIRDVKLEKSDVAWSDIGGLYETRRILRETLEWPTKYGPIFAQSPLRLRSGLLLYGFPGCGKTLLASAVAKECGLNFISVKGPEILNKYIGASEKSVRDLFERASAAKPCILFFDEFDSIAPKRGHDSTGVTDRVVNQMLTQMDGAEGLEGVYVLAATSRPDLIDSALLRPGRLDKSLFCNMPEYEERKDILKAVANKVAVSPSVDFDSLAAVTDGYTGADLQALLYNAHLQVIHASIDAAASVNTPSLRQEDETPIQHVMIGGPAVTKVTSKAEEMAFQKRLRQIQANSAPTASTFTPGKTLPPRKRDEIRQEHIHLALKTTRPSLALEERQRLQRIYQGFISDRSGELPVPPDAGGIGSHVTLM</sequence>
<proteinExistence type="inferred from homology"/>
<keyword evidence="16" id="KW-1185">Reference proteome</keyword>
<dbReference type="GO" id="GO:0005524">
    <property type="term" value="F:ATP binding"/>
    <property type="evidence" value="ECO:0007669"/>
    <property type="project" value="UniProtKB-KW"/>
</dbReference>
<dbReference type="OrthoDB" id="2187at2759"/>
<dbReference type="CDD" id="cd19526">
    <property type="entry name" value="RecA-like_PEX1_r2"/>
    <property type="match status" value="1"/>
</dbReference>
<dbReference type="InterPro" id="IPR041569">
    <property type="entry name" value="AAA_lid_3"/>
</dbReference>
<reference evidence="16" key="2">
    <citation type="submission" date="2015-01" db="EMBL/GenBank/DDBJ databases">
        <title>Evolutionary Origins and Diversification of the Mycorrhizal Mutualists.</title>
        <authorList>
            <consortium name="DOE Joint Genome Institute"/>
            <consortium name="Mycorrhizal Genomics Consortium"/>
            <person name="Kohler A."/>
            <person name="Kuo A."/>
            <person name="Nagy L.G."/>
            <person name="Floudas D."/>
            <person name="Copeland A."/>
            <person name="Barry K.W."/>
            <person name="Cichocki N."/>
            <person name="Veneault-Fourrey C."/>
            <person name="LaButti K."/>
            <person name="Lindquist E.A."/>
            <person name="Lipzen A."/>
            <person name="Lundell T."/>
            <person name="Morin E."/>
            <person name="Murat C."/>
            <person name="Riley R."/>
            <person name="Ohm R."/>
            <person name="Sun H."/>
            <person name="Tunlid A."/>
            <person name="Henrissat B."/>
            <person name="Grigoriev I.V."/>
            <person name="Hibbett D.S."/>
            <person name="Martin F."/>
        </authorList>
    </citation>
    <scope>NUCLEOTIDE SEQUENCE [LARGE SCALE GENOMIC DNA]</scope>
    <source>
        <strain evidence="16">LaAM-08-1</strain>
    </source>
</reference>
<comment type="similarity">
    <text evidence="2">Belongs to the AAA ATPase family.</text>
</comment>
<dbReference type="CDD" id="cd00009">
    <property type="entry name" value="AAA"/>
    <property type="match status" value="1"/>
</dbReference>
<feature type="domain" description="AAA+ ATPase" evidence="14">
    <location>
        <begin position="425"/>
        <end position="572"/>
    </location>
</feature>
<evidence type="ECO:0000259" key="14">
    <source>
        <dbReference type="SMART" id="SM00382"/>
    </source>
</evidence>
<evidence type="ECO:0000256" key="5">
    <source>
        <dbReference type="ARBA" id="ARBA00022741"/>
    </source>
</evidence>
<evidence type="ECO:0000256" key="9">
    <source>
        <dbReference type="ARBA" id="ARBA00023136"/>
    </source>
</evidence>
<dbReference type="PANTHER" id="PTHR23077">
    <property type="entry name" value="AAA-FAMILY ATPASE"/>
    <property type="match status" value="1"/>
</dbReference>
<dbReference type="GO" id="GO:0005778">
    <property type="term" value="C:peroxisomal membrane"/>
    <property type="evidence" value="ECO:0007669"/>
    <property type="project" value="TreeGrafter"/>
</dbReference>
<keyword evidence="9" id="KW-0472">Membrane</keyword>
<dbReference type="Gene3D" id="3.40.50.300">
    <property type="entry name" value="P-loop containing nucleotide triphosphate hydrolases"/>
    <property type="match status" value="2"/>
</dbReference>
<dbReference type="Gene3D" id="1.10.8.60">
    <property type="match status" value="2"/>
</dbReference>
<evidence type="ECO:0000313" key="16">
    <source>
        <dbReference type="Proteomes" id="UP000054477"/>
    </source>
</evidence>
<feature type="compositionally biased region" description="Low complexity" evidence="13">
    <location>
        <begin position="291"/>
        <end position="309"/>
    </location>
</feature>
<evidence type="ECO:0000256" key="1">
    <source>
        <dbReference type="ARBA" id="ARBA00004370"/>
    </source>
</evidence>
<evidence type="ECO:0000256" key="12">
    <source>
        <dbReference type="ARBA" id="ARBA00048778"/>
    </source>
</evidence>
<dbReference type="InterPro" id="IPR003960">
    <property type="entry name" value="ATPase_AAA_CS"/>
</dbReference>
<organism evidence="15 16">
    <name type="scientific">Laccaria amethystina LaAM-08-1</name>
    <dbReference type="NCBI Taxonomy" id="1095629"/>
    <lineage>
        <taxon>Eukaryota</taxon>
        <taxon>Fungi</taxon>
        <taxon>Dikarya</taxon>
        <taxon>Basidiomycota</taxon>
        <taxon>Agaricomycotina</taxon>
        <taxon>Agaricomycetes</taxon>
        <taxon>Agaricomycetidae</taxon>
        <taxon>Agaricales</taxon>
        <taxon>Agaricineae</taxon>
        <taxon>Hydnangiaceae</taxon>
        <taxon>Laccaria</taxon>
    </lineage>
</organism>
<dbReference type="Gene3D" id="3.10.330.10">
    <property type="match status" value="1"/>
</dbReference>
<dbReference type="SMART" id="SM00382">
    <property type="entry name" value="AAA"/>
    <property type="match status" value="2"/>
</dbReference>
<dbReference type="AlphaFoldDB" id="A0A0C9YFV7"/>
<dbReference type="InterPro" id="IPR050168">
    <property type="entry name" value="AAA_ATPase_domain"/>
</dbReference>
<evidence type="ECO:0000256" key="6">
    <source>
        <dbReference type="ARBA" id="ARBA00022801"/>
    </source>
</evidence>
<evidence type="ECO:0000256" key="13">
    <source>
        <dbReference type="SAM" id="MobiDB-lite"/>
    </source>
</evidence>
<dbReference type="InterPro" id="IPR029067">
    <property type="entry name" value="CDC48_domain_2-like_sf"/>
</dbReference>
<dbReference type="GO" id="GO:0016887">
    <property type="term" value="F:ATP hydrolysis activity"/>
    <property type="evidence" value="ECO:0007669"/>
    <property type="project" value="InterPro"/>
</dbReference>
<reference evidence="15 16" key="1">
    <citation type="submission" date="2014-04" db="EMBL/GenBank/DDBJ databases">
        <authorList>
            <consortium name="DOE Joint Genome Institute"/>
            <person name="Kuo A."/>
            <person name="Kohler A."/>
            <person name="Nagy L.G."/>
            <person name="Floudas D."/>
            <person name="Copeland A."/>
            <person name="Barry K.W."/>
            <person name="Cichocki N."/>
            <person name="Veneault-Fourrey C."/>
            <person name="LaButti K."/>
            <person name="Lindquist E.A."/>
            <person name="Lipzen A."/>
            <person name="Lundell T."/>
            <person name="Morin E."/>
            <person name="Murat C."/>
            <person name="Sun H."/>
            <person name="Tunlid A."/>
            <person name="Henrissat B."/>
            <person name="Grigoriev I.V."/>
            <person name="Hibbett D.S."/>
            <person name="Martin F."/>
            <person name="Nordberg H.P."/>
            <person name="Cantor M.N."/>
            <person name="Hua S.X."/>
        </authorList>
    </citation>
    <scope>NUCLEOTIDE SEQUENCE [LARGE SCALE GENOMIC DNA]</scope>
    <source>
        <strain evidence="15 16">LaAM-08-1</strain>
    </source>
</reference>
<keyword evidence="8" id="KW-0653">Protein transport</keyword>
<dbReference type="HOGENOM" id="CLU_000688_1_1_1"/>
<evidence type="ECO:0000256" key="3">
    <source>
        <dbReference type="ARBA" id="ARBA00022448"/>
    </source>
</evidence>
<name>A0A0C9YFV7_9AGAR</name>
<dbReference type="FunFam" id="3.40.50.300:FF:000149">
    <property type="entry name" value="Nuclear valosin-containing protein-like"/>
    <property type="match status" value="1"/>
</dbReference>
<dbReference type="InterPro" id="IPR009010">
    <property type="entry name" value="Asp_de-COase-like_dom_sf"/>
</dbReference>
<keyword evidence="6" id="KW-0378">Hydrolase</keyword>
<evidence type="ECO:0000256" key="7">
    <source>
        <dbReference type="ARBA" id="ARBA00022840"/>
    </source>
</evidence>
<comment type="catalytic activity">
    <reaction evidence="12">
        <text>ATP + H2O = ADP + phosphate + H(+)</text>
        <dbReference type="Rhea" id="RHEA:13065"/>
        <dbReference type="ChEBI" id="CHEBI:15377"/>
        <dbReference type="ChEBI" id="CHEBI:15378"/>
        <dbReference type="ChEBI" id="CHEBI:30616"/>
        <dbReference type="ChEBI" id="CHEBI:43474"/>
        <dbReference type="ChEBI" id="CHEBI:456216"/>
    </reaction>
    <physiologicalReaction direction="left-to-right" evidence="12">
        <dbReference type="Rhea" id="RHEA:13066"/>
    </physiologicalReaction>
</comment>
<dbReference type="GO" id="GO:0016558">
    <property type="term" value="P:protein import into peroxisome matrix"/>
    <property type="evidence" value="ECO:0007669"/>
    <property type="project" value="TreeGrafter"/>
</dbReference>
<comment type="subcellular location">
    <subcellularLocation>
        <location evidence="1">Membrane</location>
    </subcellularLocation>
</comment>
<dbReference type="GO" id="GO:0005829">
    <property type="term" value="C:cytosol"/>
    <property type="evidence" value="ECO:0007669"/>
    <property type="project" value="TreeGrafter"/>
</dbReference>
<keyword evidence="7" id="KW-0067">ATP-binding</keyword>
<dbReference type="Pfam" id="PF09262">
    <property type="entry name" value="PEX-1N"/>
    <property type="match status" value="1"/>
</dbReference>
<dbReference type="InterPro" id="IPR027417">
    <property type="entry name" value="P-loop_NTPase"/>
</dbReference>
<feature type="region of interest" description="Disordered" evidence="13">
    <location>
        <begin position="291"/>
        <end position="324"/>
    </location>
</feature>
<dbReference type="SUPFAM" id="SSF52540">
    <property type="entry name" value="P-loop containing nucleoside triphosphate hydrolases"/>
    <property type="match status" value="2"/>
</dbReference>
<evidence type="ECO:0000256" key="4">
    <source>
        <dbReference type="ARBA" id="ARBA00022593"/>
    </source>
</evidence>
<keyword evidence="3" id="KW-0813">Transport</keyword>
<dbReference type="SUPFAM" id="SSF54585">
    <property type="entry name" value="Cdc48 domain 2-like"/>
    <property type="match status" value="1"/>
</dbReference>
<dbReference type="PROSITE" id="PS00674">
    <property type="entry name" value="AAA"/>
    <property type="match status" value="1"/>
</dbReference>
<keyword evidence="4" id="KW-0962">Peroxisome biogenesis</keyword>
<feature type="domain" description="AAA+ ATPase" evidence="14">
    <location>
        <begin position="716"/>
        <end position="851"/>
    </location>
</feature>
<dbReference type="Pfam" id="PF17862">
    <property type="entry name" value="AAA_lid_3"/>
    <property type="match status" value="1"/>
</dbReference>
<evidence type="ECO:0000256" key="11">
    <source>
        <dbReference type="ARBA" id="ARBA00034532"/>
    </source>
</evidence>
<dbReference type="SUPFAM" id="SSF50692">
    <property type="entry name" value="ADC-like"/>
    <property type="match status" value="1"/>
</dbReference>
<protein>
    <recommendedName>
        <fullName evidence="11">Peroxisomal ATPase PEX1</fullName>
    </recommendedName>
    <alternativeName>
        <fullName evidence="10">Peroxin-1</fullName>
    </alternativeName>
</protein>
<keyword evidence="5" id="KW-0547">Nucleotide-binding</keyword>
<dbReference type="InterPro" id="IPR003593">
    <property type="entry name" value="AAA+_ATPase"/>
</dbReference>
<evidence type="ECO:0000256" key="2">
    <source>
        <dbReference type="ARBA" id="ARBA00006914"/>
    </source>
</evidence>
<accession>A0A0C9YFV7</accession>
<evidence type="ECO:0000313" key="15">
    <source>
        <dbReference type="EMBL" id="KIK09302.1"/>
    </source>
</evidence>
<evidence type="ECO:0000256" key="10">
    <source>
        <dbReference type="ARBA" id="ARBA00032509"/>
    </source>
</evidence>
<evidence type="ECO:0000256" key="8">
    <source>
        <dbReference type="ARBA" id="ARBA00022927"/>
    </source>
</evidence>
<dbReference type="Proteomes" id="UP000054477">
    <property type="component" value="Unassembled WGS sequence"/>
</dbReference>
<dbReference type="EMBL" id="KN838539">
    <property type="protein sequence ID" value="KIK09302.1"/>
    <property type="molecule type" value="Genomic_DNA"/>
</dbReference>
<dbReference type="STRING" id="1095629.A0A0C9YFV7"/>
<dbReference type="InterPro" id="IPR003959">
    <property type="entry name" value="ATPase_AAA_core"/>
</dbReference>
<dbReference type="InterPro" id="IPR015342">
    <property type="entry name" value="PEX1-N_C-lobe"/>
</dbReference>
<dbReference type="Pfam" id="PF00004">
    <property type="entry name" value="AAA"/>
    <property type="match status" value="2"/>
</dbReference>
<gene>
    <name evidence="15" type="ORF">K443DRAFT_127745</name>
</gene>
<dbReference type="PANTHER" id="PTHR23077:SF12">
    <property type="entry name" value="PEROXISOMAL ATPASE PEX1"/>
    <property type="match status" value="1"/>
</dbReference>